<dbReference type="GO" id="GO:0020037">
    <property type="term" value="F:heme binding"/>
    <property type="evidence" value="ECO:0007669"/>
    <property type="project" value="InterPro"/>
</dbReference>
<keyword evidence="2 3" id="KW-0408">Iron</keyword>
<feature type="transmembrane region" description="Helical" evidence="5">
    <location>
        <begin position="12"/>
        <end position="29"/>
    </location>
</feature>
<keyword evidence="4" id="KW-0503">Monooxygenase</keyword>
<evidence type="ECO:0000256" key="1">
    <source>
        <dbReference type="ARBA" id="ARBA00022723"/>
    </source>
</evidence>
<keyword evidence="5" id="KW-1133">Transmembrane helix</keyword>
<proteinExistence type="inferred from homology"/>
<reference evidence="6" key="1">
    <citation type="journal article" date="2020" name="bioRxiv">
        <title>Comparative genomics of Chlamydomonas.</title>
        <authorList>
            <person name="Craig R.J."/>
            <person name="Hasan A.R."/>
            <person name="Ness R.W."/>
            <person name="Keightley P.D."/>
        </authorList>
    </citation>
    <scope>NUCLEOTIDE SEQUENCE</scope>
    <source>
        <strain evidence="6">SAG 7.73</strain>
    </source>
</reference>
<evidence type="ECO:0000313" key="7">
    <source>
        <dbReference type="Proteomes" id="UP000650467"/>
    </source>
</evidence>
<evidence type="ECO:0008006" key="8">
    <source>
        <dbReference type="Google" id="ProtNLM"/>
    </source>
</evidence>
<organism evidence="6 7">
    <name type="scientific">Chlamydomonas incerta</name>
    <dbReference type="NCBI Taxonomy" id="51695"/>
    <lineage>
        <taxon>Eukaryota</taxon>
        <taxon>Viridiplantae</taxon>
        <taxon>Chlorophyta</taxon>
        <taxon>core chlorophytes</taxon>
        <taxon>Chlorophyceae</taxon>
        <taxon>CS clade</taxon>
        <taxon>Chlamydomonadales</taxon>
        <taxon>Chlamydomonadaceae</taxon>
        <taxon>Chlamydomonas</taxon>
    </lineage>
</organism>
<dbReference type="GO" id="GO:0016705">
    <property type="term" value="F:oxidoreductase activity, acting on paired donors, with incorporation or reduction of molecular oxygen"/>
    <property type="evidence" value="ECO:0007669"/>
    <property type="project" value="InterPro"/>
</dbReference>
<comment type="cofactor">
    <cofactor evidence="3">
        <name>heme</name>
        <dbReference type="ChEBI" id="CHEBI:30413"/>
    </cofactor>
</comment>
<dbReference type="PANTHER" id="PTHR24286">
    <property type="entry name" value="CYTOCHROME P450 26"/>
    <property type="match status" value="1"/>
</dbReference>
<dbReference type="GO" id="GO:0005506">
    <property type="term" value="F:iron ion binding"/>
    <property type="evidence" value="ECO:0007669"/>
    <property type="project" value="InterPro"/>
</dbReference>
<dbReference type="PANTHER" id="PTHR24286:SF380">
    <property type="entry name" value="PH DOMAIN-CONTAINING PROTEIN"/>
    <property type="match status" value="1"/>
</dbReference>
<keyword evidence="1 3" id="KW-0479">Metal-binding</keyword>
<dbReference type="InterPro" id="IPR036396">
    <property type="entry name" value="Cyt_P450_sf"/>
</dbReference>
<sequence>MTWDAAAPSAPLAWIATLLAGAVLVFYIFQQLLGKSGLPGPLFSLPLLGDTIEFATTDPTKFLFGRFKRYGRVFRLSLLGFTAYVTADPEALRPLLADDGGHFTMPVQTFTALMGSYNLQAHKEAHSAWRKVLMAALTGSGMAKLVPGVVAVMSGHVEGWAKAGRVELFEAARTLGLDLAVDVLSGVKLAERGIDPAWFKSRMSDFLAGLYGLPLALPGSPLAKGLAAKEELLRVLAPAVEEQQAELLKLYEENGRSAAAVAAKLAGCPDTATIEDANLLGFTARGYTTPRDAGMTVLHAVMGAADTTRFALFNTAAILAMSPRVQDLIYQEQKKVVAEHGPELTYKTAMSMPYLDAAFKEAMRLLPASSGGFRMLTKELKVGDVVLPPGTTIWFHALLLQTLDPVCWDGDTGVDVPAHMDWRNNFEGAYRPERWLSEETRPRSFYVFGQGTHLCAGMVLVTLEVKLLLAMLLRRFRLELEVPDMLARAELFPYAKPVKGTGGMRLVPREQPVA</sequence>
<dbReference type="InterPro" id="IPR017972">
    <property type="entry name" value="Cyt_P450_CS"/>
</dbReference>
<feature type="binding site" description="axial binding residue" evidence="3">
    <location>
        <position position="455"/>
    </location>
    <ligand>
        <name>heme</name>
        <dbReference type="ChEBI" id="CHEBI:30413"/>
    </ligand>
    <ligandPart>
        <name>Fe</name>
        <dbReference type="ChEBI" id="CHEBI:18248"/>
    </ligandPart>
</feature>
<accession>A0A835WEY2</accession>
<dbReference type="InterPro" id="IPR002403">
    <property type="entry name" value="Cyt_P450_E_grp-IV"/>
</dbReference>
<comment type="caution">
    <text evidence="6">The sequence shown here is derived from an EMBL/GenBank/DDBJ whole genome shotgun (WGS) entry which is preliminary data.</text>
</comment>
<evidence type="ECO:0000256" key="3">
    <source>
        <dbReference type="PIRSR" id="PIRSR602403-1"/>
    </source>
</evidence>
<dbReference type="PRINTS" id="PR00465">
    <property type="entry name" value="EP450IV"/>
</dbReference>
<gene>
    <name evidence="6" type="ORF">HXX76_000795</name>
</gene>
<dbReference type="EMBL" id="JAEHOC010000001">
    <property type="protein sequence ID" value="KAG2446202.1"/>
    <property type="molecule type" value="Genomic_DNA"/>
</dbReference>
<keyword evidence="7" id="KW-1185">Reference proteome</keyword>
<dbReference type="AlphaFoldDB" id="A0A835WEY2"/>
<evidence type="ECO:0000256" key="2">
    <source>
        <dbReference type="ARBA" id="ARBA00023004"/>
    </source>
</evidence>
<dbReference type="SUPFAM" id="SSF48264">
    <property type="entry name" value="Cytochrome P450"/>
    <property type="match status" value="1"/>
</dbReference>
<protein>
    <recommendedName>
        <fullName evidence="8">Cytochrome P450</fullName>
    </recommendedName>
</protein>
<dbReference type="Proteomes" id="UP000650467">
    <property type="component" value="Unassembled WGS sequence"/>
</dbReference>
<dbReference type="GO" id="GO:0004497">
    <property type="term" value="F:monooxygenase activity"/>
    <property type="evidence" value="ECO:0007669"/>
    <property type="project" value="UniProtKB-KW"/>
</dbReference>
<dbReference type="InterPro" id="IPR001128">
    <property type="entry name" value="Cyt_P450"/>
</dbReference>
<evidence type="ECO:0000256" key="4">
    <source>
        <dbReference type="RuleBase" id="RU000461"/>
    </source>
</evidence>
<evidence type="ECO:0000256" key="5">
    <source>
        <dbReference type="SAM" id="Phobius"/>
    </source>
</evidence>
<dbReference type="Pfam" id="PF00067">
    <property type="entry name" value="p450"/>
    <property type="match status" value="3"/>
</dbReference>
<keyword evidence="4" id="KW-0560">Oxidoreductase</keyword>
<evidence type="ECO:0000313" key="6">
    <source>
        <dbReference type="EMBL" id="KAG2446202.1"/>
    </source>
</evidence>
<comment type="similarity">
    <text evidence="4">Belongs to the cytochrome P450 family.</text>
</comment>
<keyword evidence="5" id="KW-0472">Membrane</keyword>
<dbReference type="Gene3D" id="1.10.630.10">
    <property type="entry name" value="Cytochrome P450"/>
    <property type="match status" value="1"/>
</dbReference>
<keyword evidence="5" id="KW-0812">Transmembrane</keyword>
<name>A0A835WEY2_CHLIN</name>
<dbReference type="GO" id="GO:0016125">
    <property type="term" value="P:sterol metabolic process"/>
    <property type="evidence" value="ECO:0007669"/>
    <property type="project" value="TreeGrafter"/>
</dbReference>
<dbReference type="OrthoDB" id="442633at2759"/>
<dbReference type="PROSITE" id="PS00086">
    <property type="entry name" value="CYTOCHROME_P450"/>
    <property type="match status" value="1"/>
</dbReference>
<keyword evidence="3 4" id="KW-0349">Heme</keyword>